<name>A0A918EGT8_9PSEU</name>
<feature type="region of interest" description="Disordered" evidence="1">
    <location>
        <begin position="1"/>
        <end position="23"/>
    </location>
</feature>
<accession>A0A918EGT8</accession>
<organism evidence="2 3">
    <name type="scientific">Saccharothrix coeruleofusca</name>
    <dbReference type="NCBI Taxonomy" id="33919"/>
    <lineage>
        <taxon>Bacteria</taxon>
        <taxon>Bacillati</taxon>
        <taxon>Actinomycetota</taxon>
        <taxon>Actinomycetes</taxon>
        <taxon>Pseudonocardiales</taxon>
        <taxon>Pseudonocardiaceae</taxon>
        <taxon>Saccharothrix</taxon>
    </lineage>
</organism>
<gene>
    <name evidence="2" type="ORF">GCM10010185_54550</name>
</gene>
<dbReference type="AlphaFoldDB" id="A0A918EGT8"/>
<keyword evidence="3" id="KW-1185">Reference proteome</keyword>
<dbReference type="EMBL" id="BMRG01000014">
    <property type="protein sequence ID" value="GGP74104.1"/>
    <property type="molecule type" value="Genomic_DNA"/>
</dbReference>
<reference evidence="2" key="1">
    <citation type="journal article" date="2014" name="Int. J. Syst. Evol. Microbiol.">
        <title>Complete genome sequence of Corynebacterium casei LMG S-19264T (=DSM 44701T), isolated from a smear-ripened cheese.</title>
        <authorList>
            <consortium name="US DOE Joint Genome Institute (JGI-PGF)"/>
            <person name="Walter F."/>
            <person name="Albersmeier A."/>
            <person name="Kalinowski J."/>
            <person name="Ruckert C."/>
        </authorList>
    </citation>
    <scope>NUCLEOTIDE SEQUENCE</scope>
    <source>
        <strain evidence="2">JCM 3313</strain>
    </source>
</reference>
<evidence type="ECO:0000256" key="1">
    <source>
        <dbReference type="SAM" id="MobiDB-lite"/>
    </source>
</evidence>
<comment type="caution">
    <text evidence="2">The sequence shown here is derived from an EMBL/GenBank/DDBJ whole genome shotgun (WGS) entry which is preliminary data.</text>
</comment>
<feature type="compositionally biased region" description="Polar residues" evidence="1">
    <location>
        <begin position="1"/>
        <end position="10"/>
    </location>
</feature>
<dbReference type="Proteomes" id="UP000639606">
    <property type="component" value="Unassembled WGS sequence"/>
</dbReference>
<protein>
    <submittedName>
        <fullName evidence="2">Uncharacterized protein</fullName>
    </submittedName>
</protein>
<evidence type="ECO:0000313" key="3">
    <source>
        <dbReference type="Proteomes" id="UP000639606"/>
    </source>
</evidence>
<feature type="compositionally biased region" description="Polar residues" evidence="1">
    <location>
        <begin position="84"/>
        <end position="98"/>
    </location>
</feature>
<proteinExistence type="predicted"/>
<sequence length="109" mass="12402">MVLRDTSTANEPARRAAARPHNSRATWDIRWTSRTVWRWWQSGGLFPEGLPRAVPNRADQRRQSGEHRSHKGVDIHRKIAIMTGCSTPQPTAGQSRSFCSPRRSDLQSL</sequence>
<evidence type="ECO:0000313" key="2">
    <source>
        <dbReference type="EMBL" id="GGP74104.1"/>
    </source>
</evidence>
<feature type="compositionally biased region" description="Basic and acidic residues" evidence="1">
    <location>
        <begin position="58"/>
        <end position="77"/>
    </location>
</feature>
<reference evidence="2" key="2">
    <citation type="submission" date="2020-09" db="EMBL/GenBank/DDBJ databases">
        <authorList>
            <person name="Sun Q."/>
            <person name="Ohkuma M."/>
        </authorList>
    </citation>
    <scope>NUCLEOTIDE SEQUENCE</scope>
    <source>
        <strain evidence="2">JCM 3313</strain>
    </source>
</reference>
<feature type="region of interest" description="Disordered" evidence="1">
    <location>
        <begin position="49"/>
        <end position="109"/>
    </location>
</feature>